<evidence type="ECO:0000313" key="3">
    <source>
        <dbReference type="Proteomes" id="UP001145021"/>
    </source>
</evidence>
<organism evidence="2 3">
    <name type="scientific">Coemansia asiatica</name>
    <dbReference type="NCBI Taxonomy" id="1052880"/>
    <lineage>
        <taxon>Eukaryota</taxon>
        <taxon>Fungi</taxon>
        <taxon>Fungi incertae sedis</taxon>
        <taxon>Zoopagomycota</taxon>
        <taxon>Kickxellomycotina</taxon>
        <taxon>Kickxellomycetes</taxon>
        <taxon>Kickxellales</taxon>
        <taxon>Kickxellaceae</taxon>
        <taxon>Coemansia</taxon>
    </lineage>
</organism>
<gene>
    <name evidence="2" type="ORF">LPJ64_002612</name>
</gene>
<evidence type="ECO:0000256" key="1">
    <source>
        <dbReference type="SAM" id="MobiDB-lite"/>
    </source>
</evidence>
<dbReference type="AlphaFoldDB" id="A0A9W7XMN2"/>
<evidence type="ECO:0000313" key="2">
    <source>
        <dbReference type="EMBL" id="KAJ1645857.1"/>
    </source>
</evidence>
<comment type="caution">
    <text evidence="2">The sequence shown here is derived from an EMBL/GenBank/DDBJ whole genome shotgun (WGS) entry which is preliminary data.</text>
</comment>
<dbReference type="Proteomes" id="UP001145021">
    <property type="component" value="Unassembled WGS sequence"/>
</dbReference>
<reference evidence="2" key="1">
    <citation type="submission" date="2022-07" db="EMBL/GenBank/DDBJ databases">
        <title>Phylogenomic reconstructions and comparative analyses of Kickxellomycotina fungi.</title>
        <authorList>
            <person name="Reynolds N.K."/>
            <person name="Stajich J.E."/>
            <person name="Barry K."/>
            <person name="Grigoriev I.V."/>
            <person name="Crous P."/>
            <person name="Smith M.E."/>
        </authorList>
    </citation>
    <scope>NUCLEOTIDE SEQUENCE</scope>
    <source>
        <strain evidence="2">NBRC 105413</strain>
    </source>
</reference>
<accession>A0A9W7XMN2</accession>
<keyword evidence="3" id="KW-1185">Reference proteome</keyword>
<protein>
    <submittedName>
        <fullName evidence="2">Uncharacterized protein</fullName>
    </submittedName>
</protein>
<dbReference type="EMBL" id="JANBOH010000086">
    <property type="protein sequence ID" value="KAJ1645857.1"/>
    <property type="molecule type" value="Genomic_DNA"/>
</dbReference>
<proteinExistence type="predicted"/>
<sequence length="217" mass="24088">MTIQELMYSYYPHAPKKLLFRESRTRMLVSASLPLANMAFDSDNISVIAHLPLLVNQGNWDLGSQSTSYRFSRDRVYTGIHAEASQPAKAHPVERAEGYHTSFHSAGSSNNACFKRRLSFGSSAAPTPNVSTDSYHSGNCFDANGSSSQDLPQLNFEKALLFREDNQSKETLDRRRDISVQSLSGLYSSSDSREDNKASAPNGCIDQSCNYSSQRLQ</sequence>
<feature type="region of interest" description="Disordered" evidence="1">
    <location>
        <begin position="183"/>
        <end position="203"/>
    </location>
</feature>
<name>A0A9W7XMN2_9FUNG</name>